<reference evidence="2 3" key="1">
    <citation type="submission" date="2016-11" db="EMBL/GenBank/DDBJ databases">
        <authorList>
            <person name="Jaros S."/>
            <person name="Januszkiewicz K."/>
            <person name="Wedrychowicz H."/>
        </authorList>
    </citation>
    <scope>NUCLEOTIDE SEQUENCE [LARGE SCALE GENOMIC DNA]</scope>
    <source>
        <strain evidence="2 3">GAS499</strain>
    </source>
</reference>
<dbReference type="EMBL" id="LT670844">
    <property type="protein sequence ID" value="SHL05483.1"/>
    <property type="molecule type" value="Genomic_DNA"/>
</dbReference>
<keyword evidence="2" id="KW-0808">Transferase</keyword>
<evidence type="ECO:0000313" key="3">
    <source>
        <dbReference type="Proteomes" id="UP000189935"/>
    </source>
</evidence>
<accession>A0A1M6XHU2</accession>
<organism evidence="2 3">
    <name type="scientific">Bradyrhizobium lablabi</name>
    <dbReference type="NCBI Taxonomy" id="722472"/>
    <lineage>
        <taxon>Bacteria</taxon>
        <taxon>Pseudomonadati</taxon>
        <taxon>Pseudomonadota</taxon>
        <taxon>Alphaproteobacteria</taxon>
        <taxon>Hyphomicrobiales</taxon>
        <taxon>Nitrobacteraceae</taxon>
        <taxon>Bradyrhizobium</taxon>
    </lineage>
</organism>
<dbReference type="GO" id="GO:0008168">
    <property type="term" value="F:methyltransferase activity"/>
    <property type="evidence" value="ECO:0007669"/>
    <property type="project" value="UniProtKB-KW"/>
</dbReference>
<dbReference type="GO" id="GO:0032259">
    <property type="term" value="P:methylation"/>
    <property type="evidence" value="ECO:0007669"/>
    <property type="project" value="UniProtKB-KW"/>
</dbReference>
<dbReference type="Proteomes" id="UP000189935">
    <property type="component" value="Chromosome I"/>
</dbReference>
<evidence type="ECO:0000313" key="2">
    <source>
        <dbReference type="EMBL" id="SHL05483.1"/>
    </source>
</evidence>
<dbReference type="AlphaFoldDB" id="A0A1M6XHU2"/>
<dbReference type="Gene3D" id="3.40.50.150">
    <property type="entry name" value="Vaccinia Virus protein VP39"/>
    <property type="match status" value="1"/>
</dbReference>
<name>A0A1M6XHU2_9BRAD</name>
<dbReference type="OrthoDB" id="9804312at2"/>
<gene>
    <name evidence="2" type="ORF">SAMN05444159_4874</name>
</gene>
<dbReference type="InterPro" id="IPR050508">
    <property type="entry name" value="Methyltransf_Superfamily"/>
</dbReference>
<protein>
    <submittedName>
        <fullName evidence="2">Methyltransferase domain-containing protein</fullName>
    </submittedName>
</protein>
<dbReference type="Pfam" id="PF13649">
    <property type="entry name" value="Methyltransf_25"/>
    <property type="match status" value="1"/>
</dbReference>
<dbReference type="CDD" id="cd02440">
    <property type="entry name" value="AdoMet_MTases"/>
    <property type="match status" value="1"/>
</dbReference>
<dbReference type="PANTHER" id="PTHR42912">
    <property type="entry name" value="METHYLTRANSFERASE"/>
    <property type="match status" value="1"/>
</dbReference>
<evidence type="ECO:0000259" key="1">
    <source>
        <dbReference type="Pfam" id="PF13649"/>
    </source>
</evidence>
<sequence>MDRATLEAYEQNAASFACDWESQPAPDDIYDIIRRFFRQGKTADIGCGSGRDTAWLTQNGFAATGYDASEGLLTEARRRHPDIQFRPVTLPELSGIAEESFTNVFCETVIMHLPREAIAASVARLMAILKPEGTLYLSWRATEGHDRRDERGRLYAAFDAGLVLQALTGSKILLDEQRVSISSGKTVRRIVTRKV</sequence>
<feature type="domain" description="Methyltransferase" evidence="1">
    <location>
        <begin position="44"/>
        <end position="133"/>
    </location>
</feature>
<dbReference type="SUPFAM" id="SSF53335">
    <property type="entry name" value="S-adenosyl-L-methionine-dependent methyltransferases"/>
    <property type="match status" value="1"/>
</dbReference>
<dbReference type="PANTHER" id="PTHR42912:SF94">
    <property type="entry name" value="METHYLTRANSFERASE TYPE 11 DOMAIN-CONTAINING PROTEIN"/>
    <property type="match status" value="1"/>
</dbReference>
<keyword evidence="2" id="KW-0489">Methyltransferase</keyword>
<dbReference type="InterPro" id="IPR029063">
    <property type="entry name" value="SAM-dependent_MTases_sf"/>
</dbReference>
<proteinExistence type="predicted"/>
<dbReference type="InterPro" id="IPR041698">
    <property type="entry name" value="Methyltransf_25"/>
</dbReference>
<dbReference type="RefSeq" id="WP_079542211.1">
    <property type="nucleotide sequence ID" value="NZ_LT670844.1"/>
</dbReference>